<dbReference type="FunFam" id="1.10.10.10:FF:000001">
    <property type="entry name" value="LysR family transcriptional regulator"/>
    <property type="match status" value="1"/>
</dbReference>
<keyword evidence="4" id="KW-0804">Transcription</keyword>
<reference evidence="6" key="2">
    <citation type="submission" date="2021-04" db="EMBL/GenBank/DDBJ databases">
        <authorList>
            <person name="Gilroy R."/>
        </authorList>
    </citation>
    <scope>NUCLEOTIDE SEQUENCE</scope>
    <source>
        <strain evidence="6">ChiBcec1-1093</strain>
    </source>
</reference>
<protein>
    <submittedName>
        <fullName evidence="6">LysR family transcriptional regulator</fullName>
    </submittedName>
</protein>
<organism evidence="6 7">
    <name type="scientific">Candidatus Lachnoclostridium stercorigallinarum</name>
    <dbReference type="NCBI Taxonomy" id="2838634"/>
    <lineage>
        <taxon>Bacteria</taxon>
        <taxon>Bacillati</taxon>
        <taxon>Bacillota</taxon>
        <taxon>Clostridia</taxon>
        <taxon>Lachnospirales</taxon>
        <taxon>Lachnospiraceae</taxon>
    </lineage>
</organism>
<dbReference type="SUPFAM" id="SSF53850">
    <property type="entry name" value="Periplasmic binding protein-like II"/>
    <property type="match status" value="1"/>
</dbReference>
<sequence>MKLTQLRYFQAICRYGNLTRASRELHISQSSLSGTIKELEEEFGVLLFYRLSRGLTLTREGELFLQEVTGLLDHADQVTERMRELKNTEQVVTLGVPPMISVLFFPRLLALFQKEFPGARLQLAESGSLANEAEVADGALDAAMISCDAEHPPEFSHWVLCTLNICFYVNAADPLAKRKSLRMEDTAGTPLALLGEDSFLTSCVDRNYQALGMKPNVVLNTNQLAAVSRIIRDGTAASFLFENVLSPEPDVAVLPVEDLPPVQICLIWNEGRKLSPCAARFIRMVKSAGSALTSRLSTGLL</sequence>
<comment type="similarity">
    <text evidence="1">Belongs to the LysR transcriptional regulatory family.</text>
</comment>
<keyword evidence="3" id="KW-0238">DNA-binding</keyword>
<gene>
    <name evidence="6" type="ORF">IAA17_02030</name>
</gene>
<dbReference type="CDD" id="cd05466">
    <property type="entry name" value="PBP2_LTTR_substrate"/>
    <property type="match status" value="1"/>
</dbReference>
<evidence type="ECO:0000256" key="2">
    <source>
        <dbReference type="ARBA" id="ARBA00023015"/>
    </source>
</evidence>
<comment type="caution">
    <text evidence="6">The sequence shown here is derived from an EMBL/GenBank/DDBJ whole genome shotgun (WGS) entry which is preliminary data.</text>
</comment>
<dbReference type="GO" id="GO:0003700">
    <property type="term" value="F:DNA-binding transcription factor activity"/>
    <property type="evidence" value="ECO:0007669"/>
    <property type="project" value="InterPro"/>
</dbReference>
<dbReference type="Proteomes" id="UP000824101">
    <property type="component" value="Unassembled WGS sequence"/>
</dbReference>
<accession>A0A9D2GF41</accession>
<feature type="domain" description="HTH lysR-type" evidence="5">
    <location>
        <begin position="1"/>
        <end position="58"/>
    </location>
</feature>
<keyword evidence="2" id="KW-0805">Transcription regulation</keyword>
<evidence type="ECO:0000313" key="6">
    <source>
        <dbReference type="EMBL" id="HIZ78559.1"/>
    </source>
</evidence>
<dbReference type="InterPro" id="IPR036388">
    <property type="entry name" value="WH-like_DNA-bd_sf"/>
</dbReference>
<evidence type="ECO:0000256" key="1">
    <source>
        <dbReference type="ARBA" id="ARBA00009437"/>
    </source>
</evidence>
<evidence type="ECO:0000313" key="7">
    <source>
        <dbReference type="Proteomes" id="UP000824101"/>
    </source>
</evidence>
<evidence type="ECO:0000256" key="3">
    <source>
        <dbReference type="ARBA" id="ARBA00023125"/>
    </source>
</evidence>
<reference evidence="6" key="1">
    <citation type="journal article" date="2021" name="PeerJ">
        <title>Extensive microbial diversity within the chicken gut microbiome revealed by metagenomics and culture.</title>
        <authorList>
            <person name="Gilroy R."/>
            <person name="Ravi A."/>
            <person name="Getino M."/>
            <person name="Pursley I."/>
            <person name="Horton D.L."/>
            <person name="Alikhan N.F."/>
            <person name="Baker D."/>
            <person name="Gharbi K."/>
            <person name="Hall N."/>
            <person name="Watson M."/>
            <person name="Adriaenssens E.M."/>
            <person name="Foster-Nyarko E."/>
            <person name="Jarju S."/>
            <person name="Secka A."/>
            <person name="Antonio M."/>
            <person name="Oren A."/>
            <person name="Chaudhuri R.R."/>
            <person name="La Ragione R."/>
            <person name="Hildebrand F."/>
            <person name="Pallen M.J."/>
        </authorList>
    </citation>
    <scope>NUCLEOTIDE SEQUENCE</scope>
    <source>
        <strain evidence="6">ChiBcec1-1093</strain>
    </source>
</reference>
<dbReference type="AlphaFoldDB" id="A0A9D2GF41"/>
<dbReference type="PANTHER" id="PTHR30346:SF28">
    <property type="entry name" value="HTH-TYPE TRANSCRIPTIONAL REGULATOR CYNR"/>
    <property type="match status" value="1"/>
</dbReference>
<dbReference type="GO" id="GO:0003677">
    <property type="term" value="F:DNA binding"/>
    <property type="evidence" value="ECO:0007669"/>
    <property type="project" value="UniProtKB-KW"/>
</dbReference>
<dbReference type="Gene3D" id="1.10.10.10">
    <property type="entry name" value="Winged helix-like DNA-binding domain superfamily/Winged helix DNA-binding domain"/>
    <property type="match status" value="1"/>
</dbReference>
<dbReference type="Pfam" id="PF00126">
    <property type="entry name" value="HTH_1"/>
    <property type="match status" value="1"/>
</dbReference>
<dbReference type="GO" id="GO:0032993">
    <property type="term" value="C:protein-DNA complex"/>
    <property type="evidence" value="ECO:0007669"/>
    <property type="project" value="TreeGrafter"/>
</dbReference>
<dbReference type="PANTHER" id="PTHR30346">
    <property type="entry name" value="TRANSCRIPTIONAL DUAL REGULATOR HCAR-RELATED"/>
    <property type="match status" value="1"/>
</dbReference>
<evidence type="ECO:0000259" key="5">
    <source>
        <dbReference type="PROSITE" id="PS50931"/>
    </source>
</evidence>
<dbReference type="InterPro" id="IPR000847">
    <property type="entry name" value="LysR_HTH_N"/>
</dbReference>
<dbReference type="SUPFAM" id="SSF46785">
    <property type="entry name" value="Winged helix' DNA-binding domain"/>
    <property type="match status" value="1"/>
</dbReference>
<dbReference type="Gene3D" id="3.40.190.290">
    <property type="match status" value="1"/>
</dbReference>
<dbReference type="InterPro" id="IPR005119">
    <property type="entry name" value="LysR_subst-bd"/>
</dbReference>
<dbReference type="InterPro" id="IPR036390">
    <property type="entry name" value="WH_DNA-bd_sf"/>
</dbReference>
<dbReference type="EMBL" id="DXBC01000035">
    <property type="protein sequence ID" value="HIZ78559.1"/>
    <property type="molecule type" value="Genomic_DNA"/>
</dbReference>
<dbReference type="PROSITE" id="PS50931">
    <property type="entry name" value="HTH_LYSR"/>
    <property type="match status" value="1"/>
</dbReference>
<dbReference type="Pfam" id="PF03466">
    <property type="entry name" value="LysR_substrate"/>
    <property type="match status" value="1"/>
</dbReference>
<proteinExistence type="inferred from homology"/>
<name>A0A9D2GF41_9FIRM</name>
<evidence type="ECO:0000256" key="4">
    <source>
        <dbReference type="ARBA" id="ARBA00023163"/>
    </source>
</evidence>
<dbReference type="PRINTS" id="PR00039">
    <property type="entry name" value="HTHLYSR"/>
</dbReference>